<proteinExistence type="predicted"/>
<evidence type="ECO:0000313" key="2">
    <source>
        <dbReference type="EMBL" id="MBB4106869.1"/>
    </source>
</evidence>
<accession>A0A7W6P5H0</accession>
<dbReference type="AlphaFoldDB" id="A0A7W6P5H0"/>
<evidence type="ECO:0000256" key="1">
    <source>
        <dbReference type="SAM" id="MobiDB-lite"/>
    </source>
</evidence>
<dbReference type="Proteomes" id="UP000532273">
    <property type="component" value="Unassembled WGS sequence"/>
</dbReference>
<comment type="caution">
    <text evidence="2">The sequence shown here is derived from an EMBL/GenBank/DDBJ whole genome shotgun (WGS) entry which is preliminary data.</text>
</comment>
<feature type="region of interest" description="Disordered" evidence="1">
    <location>
        <begin position="1"/>
        <end position="21"/>
    </location>
</feature>
<organism evidence="2 3">
    <name type="scientific">Pedobacter zeae</name>
    <dbReference type="NCBI Taxonomy" id="1737356"/>
    <lineage>
        <taxon>Bacteria</taxon>
        <taxon>Pseudomonadati</taxon>
        <taxon>Bacteroidota</taxon>
        <taxon>Sphingobacteriia</taxon>
        <taxon>Sphingobacteriales</taxon>
        <taxon>Sphingobacteriaceae</taxon>
        <taxon>Pedobacter</taxon>
    </lineage>
</organism>
<gene>
    <name evidence="2" type="ORF">GGQ60_000829</name>
</gene>
<name>A0A7W6P5H0_9SPHI</name>
<dbReference type="EMBL" id="JACIEF010000001">
    <property type="protein sequence ID" value="MBB4106869.1"/>
    <property type="molecule type" value="Genomic_DNA"/>
</dbReference>
<evidence type="ECO:0000313" key="3">
    <source>
        <dbReference type="Proteomes" id="UP000532273"/>
    </source>
</evidence>
<feature type="compositionally biased region" description="Basic and acidic residues" evidence="1">
    <location>
        <begin position="11"/>
        <end position="21"/>
    </location>
</feature>
<feature type="compositionally biased region" description="Polar residues" evidence="1">
    <location>
        <begin position="1"/>
        <end position="10"/>
    </location>
</feature>
<protein>
    <submittedName>
        <fullName evidence="2">Uncharacterized protein</fullName>
    </submittedName>
</protein>
<reference evidence="2 3" key="1">
    <citation type="submission" date="2020-08" db="EMBL/GenBank/DDBJ databases">
        <title>Genomic Encyclopedia of Type Strains, Phase IV (KMG-IV): sequencing the most valuable type-strain genomes for metagenomic binning, comparative biology and taxonomic classification.</title>
        <authorList>
            <person name="Goeker M."/>
        </authorList>
    </citation>
    <scope>NUCLEOTIDE SEQUENCE [LARGE SCALE GENOMIC DNA]</scope>
    <source>
        <strain evidence="2 3">DSM 100774</strain>
    </source>
</reference>
<sequence length="60" mass="6942">MQRYSFLQKSSLREGRTKPSRNDDISFIYLAYIDFKQAANFQLTFNAVFSTSLQLGVNTL</sequence>